<evidence type="ECO:0000256" key="1">
    <source>
        <dbReference type="SAM" id="MobiDB-lite"/>
    </source>
</evidence>
<feature type="region of interest" description="Disordered" evidence="1">
    <location>
        <begin position="119"/>
        <end position="157"/>
    </location>
</feature>
<accession>A0A2H3BY97</accession>
<dbReference type="EMBL" id="KZ293418">
    <property type="protein sequence ID" value="PBK74580.1"/>
    <property type="molecule type" value="Genomic_DNA"/>
</dbReference>
<keyword evidence="3" id="KW-1185">Reference proteome</keyword>
<sequence length="275" mass="29910">MYKYEIGRLLCQLFTYKLRLPTPTFFRPSPSSTLVYYEHPGGFFSPDPYNHLSAPYIDPYVESSALPTDGWNTTAADWDTLPTAIFRSRALSHLHISSTSGTLPTATSLSSISHIPDVVREDNVPSEGTSGRESFVSAIDPPPTVHAPYPQQLPTVSPNREWSSRLEETLHSLTTHLASSLLGLDPQAQMSLPRVSIKSSTVVMAPSSPTDQPMPHAKNPRLSPITLGSTRSPTLRSPVLPPLTIPTNPALSLRHASGMSSMESLAEDPPLPPLP</sequence>
<evidence type="ECO:0000313" key="3">
    <source>
        <dbReference type="Proteomes" id="UP000218334"/>
    </source>
</evidence>
<gene>
    <name evidence="2" type="ORF">ARMSODRAFT_1013585</name>
</gene>
<dbReference type="AlphaFoldDB" id="A0A2H3BY97"/>
<dbReference type="Proteomes" id="UP000218334">
    <property type="component" value="Unassembled WGS sequence"/>
</dbReference>
<organism evidence="2 3">
    <name type="scientific">Armillaria solidipes</name>
    <dbReference type="NCBI Taxonomy" id="1076256"/>
    <lineage>
        <taxon>Eukaryota</taxon>
        <taxon>Fungi</taxon>
        <taxon>Dikarya</taxon>
        <taxon>Basidiomycota</taxon>
        <taxon>Agaricomycotina</taxon>
        <taxon>Agaricomycetes</taxon>
        <taxon>Agaricomycetidae</taxon>
        <taxon>Agaricales</taxon>
        <taxon>Marasmiineae</taxon>
        <taxon>Physalacriaceae</taxon>
        <taxon>Armillaria</taxon>
    </lineage>
</organism>
<evidence type="ECO:0000313" key="2">
    <source>
        <dbReference type="EMBL" id="PBK74580.1"/>
    </source>
</evidence>
<proteinExistence type="predicted"/>
<name>A0A2H3BY97_9AGAR</name>
<feature type="region of interest" description="Disordered" evidence="1">
    <location>
        <begin position="247"/>
        <end position="275"/>
    </location>
</feature>
<protein>
    <submittedName>
        <fullName evidence="2">Uncharacterized protein</fullName>
    </submittedName>
</protein>
<reference evidence="3" key="1">
    <citation type="journal article" date="2017" name="Nat. Ecol. Evol.">
        <title>Genome expansion and lineage-specific genetic innovations in the forest pathogenic fungi Armillaria.</title>
        <authorList>
            <person name="Sipos G."/>
            <person name="Prasanna A.N."/>
            <person name="Walter M.C."/>
            <person name="O'Connor E."/>
            <person name="Balint B."/>
            <person name="Krizsan K."/>
            <person name="Kiss B."/>
            <person name="Hess J."/>
            <person name="Varga T."/>
            <person name="Slot J."/>
            <person name="Riley R."/>
            <person name="Boka B."/>
            <person name="Rigling D."/>
            <person name="Barry K."/>
            <person name="Lee J."/>
            <person name="Mihaltcheva S."/>
            <person name="LaButti K."/>
            <person name="Lipzen A."/>
            <person name="Waldron R."/>
            <person name="Moloney N.M."/>
            <person name="Sperisen C."/>
            <person name="Kredics L."/>
            <person name="Vagvoelgyi C."/>
            <person name="Patrignani A."/>
            <person name="Fitzpatrick D."/>
            <person name="Nagy I."/>
            <person name="Doyle S."/>
            <person name="Anderson J.B."/>
            <person name="Grigoriev I.V."/>
            <person name="Gueldener U."/>
            <person name="Muensterkoetter M."/>
            <person name="Nagy L.G."/>
        </authorList>
    </citation>
    <scope>NUCLEOTIDE SEQUENCE [LARGE SCALE GENOMIC DNA]</scope>
    <source>
        <strain evidence="3">28-4</strain>
    </source>
</reference>